<dbReference type="InterPro" id="IPR023089">
    <property type="entry name" value="YozE_SAM-like"/>
</dbReference>
<dbReference type="Gene3D" id="1.10.150.260">
    <property type="entry name" value="YozE SAM-like"/>
    <property type="match status" value="1"/>
</dbReference>
<feature type="domain" description="YozE SAM-like" evidence="1">
    <location>
        <begin position="2"/>
        <end position="39"/>
    </location>
</feature>
<evidence type="ECO:0000313" key="2">
    <source>
        <dbReference type="EMBL" id="SUM73457.1"/>
    </source>
</evidence>
<name>A0A380H9M2_9STAP</name>
<organism evidence="2 3">
    <name type="scientific">Staphylococcus saccharolyticus</name>
    <dbReference type="NCBI Taxonomy" id="33028"/>
    <lineage>
        <taxon>Bacteria</taxon>
        <taxon>Bacillati</taxon>
        <taxon>Bacillota</taxon>
        <taxon>Bacilli</taxon>
        <taxon>Bacillales</taxon>
        <taxon>Staphylococcaceae</taxon>
        <taxon>Staphylococcus</taxon>
    </lineage>
</organism>
<gene>
    <name evidence="2" type="ORF">NCTC11807_02161</name>
</gene>
<dbReference type="Pfam" id="PF06855">
    <property type="entry name" value="YozE_SAM_like"/>
    <property type="match status" value="1"/>
</dbReference>
<dbReference type="InterPro" id="IPR036806">
    <property type="entry name" value="YozE_SAM-like_sf"/>
</dbReference>
<dbReference type="AlphaFoldDB" id="A0A380H9M2"/>
<sequence length="49" mass="5880">MSFYDFILQFSNDDTLLRSLAKYILDDIHFPCEEENNKRTSFLIIMIMS</sequence>
<proteinExistence type="predicted"/>
<protein>
    <recommendedName>
        <fullName evidence="1">YozE SAM-like domain-containing protein</fullName>
    </recommendedName>
</protein>
<dbReference type="Proteomes" id="UP000255425">
    <property type="component" value="Unassembled WGS sequence"/>
</dbReference>
<dbReference type="SUPFAM" id="SSF140652">
    <property type="entry name" value="YozE-like"/>
    <property type="match status" value="1"/>
</dbReference>
<keyword evidence="3" id="KW-1185">Reference proteome</keyword>
<dbReference type="EMBL" id="UHDZ01000001">
    <property type="protein sequence ID" value="SUM73457.1"/>
    <property type="molecule type" value="Genomic_DNA"/>
</dbReference>
<evidence type="ECO:0000313" key="3">
    <source>
        <dbReference type="Proteomes" id="UP000255425"/>
    </source>
</evidence>
<evidence type="ECO:0000259" key="1">
    <source>
        <dbReference type="Pfam" id="PF06855"/>
    </source>
</evidence>
<accession>A0A380H9M2</accession>
<reference evidence="2 3" key="1">
    <citation type="submission" date="2018-06" db="EMBL/GenBank/DDBJ databases">
        <authorList>
            <consortium name="Pathogen Informatics"/>
            <person name="Doyle S."/>
        </authorList>
    </citation>
    <scope>NUCLEOTIDE SEQUENCE [LARGE SCALE GENOMIC DNA]</scope>
    <source>
        <strain evidence="2 3">NCTC11807</strain>
    </source>
</reference>